<gene>
    <name evidence="8" type="ORF">V1264_001200</name>
</gene>
<dbReference type="Proteomes" id="UP001374579">
    <property type="component" value="Unassembled WGS sequence"/>
</dbReference>
<evidence type="ECO:0000256" key="6">
    <source>
        <dbReference type="SAM" id="MobiDB-lite"/>
    </source>
</evidence>
<keyword evidence="4 5" id="KW-0413">Isomerase</keyword>
<comment type="similarity">
    <text evidence="5">Belongs to the cyclophilin-type PPIase family.</text>
</comment>
<keyword evidence="2 5" id="KW-0732">Signal</keyword>
<evidence type="ECO:0000256" key="1">
    <source>
        <dbReference type="ARBA" id="ARBA00000971"/>
    </source>
</evidence>
<evidence type="ECO:0000313" key="9">
    <source>
        <dbReference type="Proteomes" id="UP001374579"/>
    </source>
</evidence>
<dbReference type="Pfam" id="PF00160">
    <property type="entry name" value="Pro_isomerase"/>
    <property type="match status" value="1"/>
</dbReference>
<evidence type="ECO:0000256" key="2">
    <source>
        <dbReference type="ARBA" id="ARBA00022729"/>
    </source>
</evidence>
<evidence type="ECO:0000256" key="3">
    <source>
        <dbReference type="ARBA" id="ARBA00023110"/>
    </source>
</evidence>
<dbReference type="GO" id="GO:0005737">
    <property type="term" value="C:cytoplasm"/>
    <property type="evidence" value="ECO:0007669"/>
    <property type="project" value="TreeGrafter"/>
</dbReference>
<feature type="domain" description="PPIase cyclophilin-type" evidence="7">
    <location>
        <begin position="33"/>
        <end position="190"/>
    </location>
</feature>
<dbReference type="PRINTS" id="PR00153">
    <property type="entry name" value="CSAPPISMRASE"/>
</dbReference>
<evidence type="ECO:0000259" key="7">
    <source>
        <dbReference type="PROSITE" id="PS50072"/>
    </source>
</evidence>
<comment type="caution">
    <text evidence="8">The sequence shown here is derived from an EMBL/GenBank/DDBJ whole genome shotgun (WGS) entry which is preliminary data.</text>
</comment>
<organism evidence="8 9">
    <name type="scientific">Littorina saxatilis</name>
    <dbReference type="NCBI Taxonomy" id="31220"/>
    <lineage>
        <taxon>Eukaryota</taxon>
        <taxon>Metazoa</taxon>
        <taxon>Spiralia</taxon>
        <taxon>Lophotrochozoa</taxon>
        <taxon>Mollusca</taxon>
        <taxon>Gastropoda</taxon>
        <taxon>Caenogastropoda</taxon>
        <taxon>Littorinimorpha</taxon>
        <taxon>Littorinoidea</taxon>
        <taxon>Littorinidae</taxon>
        <taxon>Littorina</taxon>
    </lineage>
</organism>
<dbReference type="PANTHER" id="PTHR11071:SF561">
    <property type="entry name" value="PEPTIDYL-PROLYL CIS-TRANS ISOMERASE D-RELATED"/>
    <property type="match status" value="1"/>
</dbReference>
<dbReference type="GO" id="GO:0003755">
    <property type="term" value="F:peptidyl-prolyl cis-trans isomerase activity"/>
    <property type="evidence" value="ECO:0007669"/>
    <property type="project" value="UniProtKB-UniRule"/>
</dbReference>
<dbReference type="PANTHER" id="PTHR11071">
    <property type="entry name" value="PEPTIDYL-PROLYL CIS-TRANS ISOMERASE"/>
    <property type="match status" value="1"/>
</dbReference>
<comment type="catalytic activity">
    <reaction evidence="1 5">
        <text>[protein]-peptidylproline (omega=180) = [protein]-peptidylproline (omega=0)</text>
        <dbReference type="Rhea" id="RHEA:16237"/>
        <dbReference type="Rhea" id="RHEA-COMP:10747"/>
        <dbReference type="Rhea" id="RHEA-COMP:10748"/>
        <dbReference type="ChEBI" id="CHEBI:83833"/>
        <dbReference type="ChEBI" id="CHEBI:83834"/>
        <dbReference type="EC" id="5.2.1.8"/>
    </reaction>
</comment>
<dbReference type="PROSITE" id="PS50072">
    <property type="entry name" value="CSA_PPIASE_2"/>
    <property type="match status" value="1"/>
</dbReference>
<dbReference type="InterPro" id="IPR029000">
    <property type="entry name" value="Cyclophilin-like_dom_sf"/>
</dbReference>
<dbReference type="AlphaFoldDB" id="A0AAN9GNK0"/>
<keyword evidence="3 5" id="KW-0697">Rotamase</keyword>
<dbReference type="PROSITE" id="PS00170">
    <property type="entry name" value="CSA_PPIASE_1"/>
    <property type="match status" value="1"/>
</dbReference>
<feature type="chain" id="PRO_5042665763" description="Peptidyl-prolyl cis-trans isomerase" evidence="5">
    <location>
        <begin position="24"/>
        <end position="221"/>
    </location>
</feature>
<sequence>MTGCNWIASLLLLVGVIVVCSKAEKARLTKKVVFDISINGEPAGRIGIGLFGDVVPKTVENFLQLATWKNGYGYKGSKFHRIITDFMIQGGDIVSGDGMGSKSIYGELFDDENFDLKHYGSGWVSMANRGPNTNGCQFFISLRDCPWLDGAHVVFGKVVEGMALVRKIEEVDTNSVDAPLVDVVITDSKLEDTFVPYDTELEGVDNPEDLGEDEDEEDNEQ</sequence>
<comment type="function">
    <text evidence="5">PPIases accelerate the folding of proteins. It catalyzes the cis-trans isomerization of proline imidic peptide bonds in oligopeptides.</text>
</comment>
<dbReference type="InterPro" id="IPR002130">
    <property type="entry name" value="Cyclophilin-type_PPIase_dom"/>
</dbReference>
<evidence type="ECO:0000256" key="4">
    <source>
        <dbReference type="ARBA" id="ARBA00023235"/>
    </source>
</evidence>
<evidence type="ECO:0000256" key="5">
    <source>
        <dbReference type="RuleBase" id="RU363019"/>
    </source>
</evidence>
<dbReference type="GO" id="GO:0006457">
    <property type="term" value="P:protein folding"/>
    <property type="evidence" value="ECO:0007669"/>
    <property type="project" value="InterPro"/>
</dbReference>
<dbReference type="EC" id="5.2.1.8" evidence="5"/>
<accession>A0AAN9GNK0</accession>
<feature type="compositionally biased region" description="Acidic residues" evidence="6">
    <location>
        <begin position="199"/>
        <end position="221"/>
    </location>
</feature>
<dbReference type="Gene3D" id="2.40.100.10">
    <property type="entry name" value="Cyclophilin-like"/>
    <property type="match status" value="1"/>
</dbReference>
<name>A0AAN9GNK0_9CAEN</name>
<dbReference type="FunFam" id="2.40.100.10:FF:000001">
    <property type="entry name" value="Peptidyl-prolyl cis-trans isomerase"/>
    <property type="match status" value="1"/>
</dbReference>
<protein>
    <recommendedName>
        <fullName evidence="5">Peptidyl-prolyl cis-trans isomerase</fullName>
        <shortName evidence="5">PPIase</shortName>
        <ecNumber evidence="5">5.2.1.8</ecNumber>
    </recommendedName>
</protein>
<dbReference type="SUPFAM" id="SSF50891">
    <property type="entry name" value="Cyclophilin-like"/>
    <property type="match status" value="1"/>
</dbReference>
<evidence type="ECO:0000313" key="8">
    <source>
        <dbReference type="EMBL" id="KAK7115307.1"/>
    </source>
</evidence>
<reference evidence="8 9" key="1">
    <citation type="submission" date="2024-02" db="EMBL/GenBank/DDBJ databases">
        <title>Chromosome-scale genome assembly of the rough periwinkle Littorina saxatilis.</title>
        <authorList>
            <person name="De Jode A."/>
            <person name="Faria R."/>
            <person name="Formenti G."/>
            <person name="Sims Y."/>
            <person name="Smith T.P."/>
            <person name="Tracey A."/>
            <person name="Wood J.M.D."/>
            <person name="Zagrodzka Z.B."/>
            <person name="Johannesson K."/>
            <person name="Butlin R.K."/>
            <person name="Leder E.H."/>
        </authorList>
    </citation>
    <scope>NUCLEOTIDE SEQUENCE [LARGE SCALE GENOMIC DNA]</scope>
    <source>
        <strain evidence="8">Snail1</strain>
        <tissue evidence="8">Muscle</tissue>
    </source>
</reference>
<dbReference type="GO" id="GO:0016018">
    <property type="term" value="F:cyclosporin A binding"/>
    <property type="evidence" value="ECO:0007669"/>
    <property type="project" value="TreeGrafter"/>
</dbReference>
<dbReference type="EMBL" id="JBAMIC010000001">
    <property type="protein sequence ID" value="KAK7115307.1"/>
    <property type="molecule type" value="Genomic_DNA"/>
</dbReference>
<keyword evidence="9" id="KW-1185">Reference proteome</keyword>
<proteinExistence type="inferred from homology"/>
<dbReference type="InterPro" id="IPR020892">
    <property type="entry name" value="Cyclophilin-type_PPIase_CS"/>
</dbReference>
<feature type="signal peptide" evidence="5">
    <location>
        <begin position="1"/>
        <end position="23"/>
    </location>
</feature>
<feature type="region of interest" description="Disordered" evidence="6">
    <location>
        <begin position="197"/>
        <end position="221"/>
    </location>
</feature>